<dbReference type="SUPFAM" id="SSF51445">
    <property type="entry name" value="(Trans)glycosidases"/>
    <property type="match status" value="1"/>
</dbReference>
<dbReference type="InterPro" id="IPR013785">
    <property type="entry name" value="Aldolase_TIM"/>
</dbReference>
<dbReference type="PATRIC" id="fig|1432052.4.peg.1339"/>
<keyword evidence="1" id="KW-0378">Hydrolase</keyword>
<gene>
    <name evidence="3" type="ORF">BEI61_01190</name>
</gene>
<evidence type="ECO:0000313" key="3">
    <source>
        <dbReference type="EMBL" id="ODM05305.1"/>
    </source>
</evidence>
<dbReference type="AlphaFoldDB" id="A0A1E3A958"/>
<evidence type="ECO:0000256" key="2">
    <source>
        <dbReference type="ARBA" id="ARBA00023295"/>
    </source>
</evidence>
<dbReference type="InterPro" id="IPR017853">
    <property type="entry name" value="GH"/>
</dbReference>
<comment type="caution">
    <text evidence="3">The sequence shown here is derived from an EMBL/GenBank/DDBJ whole genome shotgun (WGS) entry which is preliminary data.</text>
</comment>
<dbReference type="Pfam" id="PF02065">
    <property type="entry name" value="Melibiase"/>
    <property type="match status" value="1"/>
</dbReference>
<name>A0A1E3A958_9FIRM</name>
<keyword evidence="2" id="KW-0326">Glycosidase</keyword>
<dbReference type="InterPro" id="IPR050985">
    <property type="entry name" value="Alpha-glycosidase_related"/>
</dbReference>
<dbReference type="Gene3D" id="3.20.20.70">
    <property type="entry name" value="Aldolase class I"/>
    <property type="match status" value="1"/>
</dbReference>
<evidence type="ECO:0000256" key="1">
    <source>
        <dbReference type="ARBA" id="ARBA00022801"/>
    </source>
</evidence>
<sequence length="641" mass="73993">MALNCRIEKDGSLTVSSGTAYLIRNMYPGIDGHSLHAIRIIKEENKVVWETVHGKVACSLHEEEEESFELEFSLDNYTGPIHTLHFFYQADIRAEGFYQAAEGMGGDTGYYGKNSMLERGTIVSYGLCSLKLPGGHALTIYPVSQKHYETVCEVNARENVKYTDGSGKHSTETELSLSVGARMENTGREQVIFERLRFLLTPSMEEGLEKAAEEIGRNMSARLFMPPAYHWCSWYYCYQNFDRIQLKEYLEGFSQLECSKEIRYFHLDVGYCTSIGDWLEPGERFPEGLEEAFQEINKAGYIPGIWVGAFMVGNRSRLYGEHPDWVLHDWEGNPIRPWITDNEPKPWGYQDEEYYCLDTSHPEAMAYMKHVFTTLRKWGAGMFKTDFMLWGLQDSSRVKRYNPGKTSIEYYREYLQMIREAIGEDSYWLGCIAPFLPFVGYADGMRIGGDVGSSWDGEFGPQNMMRCLTGNNYTNHRYYQTDPDAVMLRDFQIRLTERETESLALLAAVSGSCIYTSDPLHKIAPARQKLFDFIRPDKRRKPSLPFLSEERPEIVMVHKENNKGLIYILNKSEADFYYAYDIEKLGFTPDWHICRLKTGGKEELWKNNLVVSIPPHGCLLFILSREKQIIPDYESLWNNLK</sequence>
<accession>A0A1E3A958</accession>
<evidence type="ECO:0000313" key="4">
    <source>
        <dbReference type="Proteomes" id="UP000094067"/>
    </source>
</evidence>
<dbReference type="InterPro" id="IPR002252">
    <property type="entry name" value="Glyco_hydro_36"/>
</dbReference>
<proteinExistence type="predicted"/>
<reference evidence="3 4" key="1">
    <citation type="submission" date="2016-07" db="EMBL/GenBank/DDBJ databases">
        <title>Characterization of isolates of Eisenbergiella tayi derived from blood cultures, using whole genome sequencing.</title>
        <authorList>
            <person name="Burdz T."/>
            <person name="Wiebe D."/>
            <person name="Huynh C."/>
            <person name="Bernard K."/>
        </authorList>
    </citation>
    <scope>NUCLEOTIDE SEQUENCE [LARGE SCALE GENOMIC DNA]</scope>
    <source>
        <strain evidence="3 4">NML 110608</strain>
    </source>
</reference>
<dbReference type="PANTHER" id="PTHR43053:SF3">
    <property type="entry name" value="ALPHA-GALACTOSIDASE C-RELATED"/>
    <property type="match status" value="1"/>
</dbReference>
<dbReference type="CDD" id="cd14791">
    <property type="entry name" value="GH36"/>
    <property type="match status" value="1"/>
</dbReference>
<dbReference type="GO" id="GO:0004557">
    <property type="term" value="F:alpha-galactosidase activity"/>
    <property type="evidence" value="ECO:0007669"/>
    <property type="project" value="InterPro"/>
</dbReference>
<protein>
    <submittedName>
        <fullName evidence="3">Melibiase</fullName>
    </submittedName>
</protein>
<dbReference type="Proteomes" id="UP000094067">
    <property type="component" value="Unassembled WGS sequence"/>
</dbReference>
<organism evidence="3 4">
    <name type="scientific">Eisenbergiella tayi</name>
    <dbReference type="NCBI Taxonomy" id="1432052"/>
    <lineage>
        <taxon>Bacteria</taxon>
        <taxon>Bacillati</taxon>
        <taxon>Bacillota</taxon>
        <taxon>Clostridia</taxon>
        <taxon>Lachnospirales</taxon>
        <taxon>Lachnospiraceae</taxon>
        <taxon>Eisenbergiella</taxon>
    </lineage>
</organism>
<dbReference type="PANTHER" id="PTHR43053">
    <property type="entry name" value="GLYCOSIDASE FAMILY 31"/>
    <property type="match status" value="1"/>
</dbReference>
<dbReference type="GO" id="GO:0016052">
    <property type="term" value="P:carbohydrate catabolic process"/>
    <property type="evidence" value="ECO:0007669"/>
    <property type="project" value="InterPro"/>
</dbReference>
<dbReference type="EMBL" id="MCGH01000002">
    <property type="protein sequence ID" value="ODM05305.1"/>
    <property type="molecule type" value="Genomic_DNA"/>
</dbReference>
<dbReference type="RefSeq" id="WP_069151624.1">
    <property type="nucleotide sequence ID" value="NZ_MCGH01000002.1"/>
</dbReference>